<name>A0A2J5A1X1_9ENTR</name>
<proteinExistence type="predicted"/>
<dbReference type="PROSITE" id="PS51257">
    <property type="entry name" value="PROKAR_LIPOPROTEIN"/>
    <property type="match status" value="1"/>
</dbReference>
<reference evidence="2 3" key="2">
    <citation type="submission" date="2018-01" db="EMBL/GenBank/DDBJ databases">
        <title>Genomic study of Klebsiella pneumoniae.</title>
        <authorList>
            <person name="Yang Y."/>
            <person name="Bicalho R."/>
        </authorList>
    </citation>
    <scope>NUCLEOTIDE SEQUENCE [LARGE SCALE GENOMIC DNA]</scope>
    <source>
        <strain evidence="2 3">A2</strain>
    </source>
</reference>
<protein>
    <submittedName>
        <fullName evidence="2">Type IV conjugative transfer system protein TraV</fullName>
    </submittedName>
</protein>
<organism evidence="2 3">
    <name type="scientific">Klebsiella michiganensis</name>
    <dbReference type="NCBI Taxonomy" id="1134687"/>
    <lineage>
        <taxon>Bacteria</taxon>
        <taxon>Pseudomonadati</taxon>
        <taxon>Pseudomonadota</taxon>
        <taxon>Gammaproteobacteria</taxon>
        <taxon>Enterobacterales</taxon>
        <taxon>Enterobacteriaceae</taxon>
        <taxon>Klebsiella/Raoultella group</taxon>
        <taxon>Klebsiella</taxon>
    </lineage>
</organism>
<feature type="chain" id="PRO_5014339497" evidence="1">
    <location>
        <begin position="22"/>
        <end position="176"/>
    </location>
</feature>
<reference evidence="2 3" key="1">
    <citation type="submission" date="2017-11" db="EMBL/GenBank/DDBJ databases">
        <authorList>
            <person name="Han C.G."/>
        </authorList>
    </citation>
    <scope>NUCLEOTIDE SEQUENCE [LARGE SCALE GENOMIC DNA]</scope>
    <source>
        <strain evidence="2 3">A2</strain>
    </source>
</reference>
<feature type="signal peptide" evidence="1">
    <location>
        <begin position="1"/>
        <end position="21"/>
    </location>
</feature>
<comment type="caution">
    <text evidence="2">The sequence shown here is derived from an EMBL/GenBank/DDBJ whole genome shotgun (WGS) entry which is preliminary data.</text>
</comment>
<evidence type="ECO:0000313" key="2">
    <source>
        <dbReference type="EMBL" id="PLM69285.1"/>
    </source>
</evidence>
<keyword evidence="1" id="KW-0732">Signal</keyword>
<evidence type="ECO:0000256" key="1">
    <source>
        <dbReference type="SAM" id="SignalP"/>
    </source>
</evidence>
<dbReference type="Proteomes" id="UP000234661">
    <property type="component" value="Unassembled WGS sequence"/>
</dbReference>
<dbReference type="EMBL" id="PIET01000004">
    <property type="protein sequence ID" value="PLM69285.1"/>
    <property type="molecule type" value="Genomic_DNA"/>
</dbReference>
<dbReference type="Pfam" id="PF09676">
    <property type="entry name" value="TraV"/>
    <property type="match status" value="1"/>
</dbReference>
<evidence type="ECO:0000313" key="3">
    <source>
        <dbReference type="Proteomes" id="UP000234661"/>
    </source>
</evidence>
<dbReference type="NCBIfam" id="TIGR02747">
    <property type="entry name" value="TraV"/>
    <property type="match status" value="1"/>
</dbReference>
<accession>A0A2J5A1X1</accession>
<sequence>MKTRKIAVAMMTVLLSGCAGMNSDFEFDKPAKDSGIWMAEADDMTVSKSSVNGERNTHISLEGYRLLNTGNIRLDVQPAMTSGYSGSVPGYPIAVTPSRTGNVFNHPASSSVSGYTRNSGINCNAPRCYPEPSSAFRTPDNLVRVWIAPYVSPDDNAHMGEIVYSVTKKSEWNGIM</sequence>
<dbReference type="InterPro" id="IPR014118">
    <property type="entry name" value="T4SS_TraV"/>
</dbReference>
<gene>
    <name evidence="2" type="primary">traV</name>
    <name evidence="2" type="ORF">CWM85_00875</name>
</gene>
<dbReference type="AlphaFoldDB" id="A0A2J5A1X1"/>